<gene>
    <name evidence="1" type="ORF">BQ2448_3180</name>
</gene>
<proteinExistence type="predicted"/>
<keyword evidence="2" id="KW-1185">Reference proteome</keyword>
<dbReference type="AlphaFoldDB" id="A0A238FCM8"/>
<dbReference type="STRING" id="269621.A0A238FCM8"/>
<evidence type="ECO:0000313" key="1">
    <source>
        <dbReference type="EMBL" id="SCV71592.1"/>
    </source>
</evidence>
<organism evidence="1 2">
    <name type="scientific">Microbotryum intermedium</name>
    <dbReference type="NCBI Taxonomy" id="269621"/>
    <lineage>
        <taxon>Eukaryota</taxon>
        <taxon>Fungi</taxon>
        <taxon>Dikarya</taxon>
        <taxon>Basidiomycota</taxon>
        <taxon>Pucciniomycotina</taxon>
        <taxon>Microbotryomycetes</taxon>
        <taxon>Microbotryales</taxon>
        <taxon>Microbotryaceae</taxon>
        <taxon>Microbotryum</taxon>
    </lineage>
</organism>
<protein>
    <submittedName>
        <fullName evidence="1">BQ2448_3180 protein</fullName>
    </submittedName>
</protein>
<evidence type="ECO:0000313" key="2">
    <source>
        <dbReference type="Proteomes" id="UP000198372"/>
    </source>
</evidence>
<dbReference type="Proteomes" id="UP000198372">
    <property type="component" value="Unassembled WGS sequence"/>
</dbReference>
<reference evidence="2" key="1">
    <citation type="submission" date="2016-09" db="EMBL/GenBank/DDBJ databases">
        <authorList>
            <person name="Jeantristanb JTB J.-T."/>
            <person name="Ricardo R."/>
        </authorList>
    </citation>
    <scope>NUCLEOTIDE SEQUENCE [LARGE SCALE GENOMIC DNA]</scope>
</reference>
<dbReference type="OrthoDB" id="287041at2759"/>
<sequence length="67" mass="8038">MAVRRVQDVRPVIRHYQGKHIPTAYREVKVKMKKEFLDKWEKEKVAMRKVWGKWVREAFGGIAKDVV</sequence>
<accession>A0A238FCM8</accession>
<dbReference type="EMBL" id="FMSP01000007">
    <property type="protein sequence ID" value="SCV71592.1"/>
    <property type="molecule type" value="Genomic_DNA"/>
</dbReference>
<name>A0A238FCM8_9BASI</name>